<evidence type="ECO:0000313" key="7">
    <source>
        <dbReference type="Proteomes" id="UP000679126"/>
    </source>
</evidence>
<keyword evidence="3" id="KW-0808">Transferase</keyword>
<accession>A0ABS3YD90</accession>
<dbReference type="PIRSF" id="PIRSF000521">
    <property type="entry name" value="Transaminase_4ab_Lys_Orn"/>
    <property type="match status" value="1"/>
</dbReference>
<evidence type="ECO:0000313" key="6">
    <source>
        <dbReference type="EMBL" id="MBO9152629.1"/>
    </source>
</evidence>
<dbReference type="RefSeq" id="WP_209145615.1">
    <property type="nucleotide sequence ID" value="NZ_JAGHKP010000002.1"/>
</dbReference>
<evidence type="ECO:0000256" key="1">
    <source>
        <dbReference type="ARBA" id="ARBA00001933"/>
    </source>
</evidence>
<dbReference type="EMBL" id="JAGHKP010000002">
    <property type="protein sequence ID" value="MBO9152629.1"/>
    <property type="molecule type" value="Genomic_DNA"/>
</dbReference>
<sequence>MNNRQLFLQHVAQTSDAPMALEIVKAKGMYMWDADGKQYLDLIAGISVCNIGHCHPAVISAIREQSESYMHLLVYGEFVQSPQVAYAKYLTDHLPASLNSVYFTNSGSEATEGAMKLAKRHTGRTEVIAFKNSYHGSTQGSLSIIGDEYWRNAYRPLLPDVQHLQHNSMDMLAQITHRTACVIAETIQAEAGVLAPEKAWLQALRKRCTETGTLLVLDEIQCGLGRNGTLWAFEQYDVVPDIVLAGKALGGGMPLGAFIASRDVMWSLTDKPVLGHITTFGGHPVACAAGMAGMKALIEENMMVGIPDKERLFLELLKHPNIKAVRSRGLMLAVELEDFPAVKKVIAHCIANGVITDWFLFAANAIRIVPPLIITEDEIRKACAVILAGLDAL</sequence>
<dbReference type="InterPro" id="IPR015424">
    <property type="entry name" value="PyrdxlP-dep_Trfase"/>
</dbReference>
<dbReference type="CDD" id="cd00610">
    <property type="entry name" value="OAT_like"/>
    <property type="match status" value="1"/>
</dbReference>
<keyword evidence="7" id="KW-1185">Reference proteome</keyword>
<dbReference type="Pfam" id="PF00202">
    <property type="entry name" value="Aminotran_3"/>
    <property type="match status" value="1"/>
</dbReference>
<keyword evidence="4 5" id="KW-0663">Pyridoxal phosphate</keyword>
<dbReference type="InterPro" id="IPR049704">
    <property type="entry name" value="Aminotrans_3_PPA_site"/>
</dbReference>
<dbReference type="PROSITE" id="PS00600">
    <property type="entry name" value="AA_TRANSFER_CLASS_3"/>
    <property type="match status" value="1"/>
</dbReference>
<keyword evidence="2 6" id="KW-0032">Aminotransferase</keyword>
<reference evidence="7" key="1">
    <citation type="submission" date="2021-03" db="EMBL/GenBank/DDBJ databases">
        <title>Assistant Professor.</title>
        <authorList>
            <person name="Huq M.A."/>
        </authorList>
    </citation>
    <scope>NUCLEOTIDE SEQUENCE [LARGE SCALE GENOMIC DNA]</scope>
    <source>
        <strain evidence="7">MAH-28</strain>
    </source>
</reference>
<dbReference type="Gene3D" id="3.90.1150.10">
    <property type="entry name" value="Aspartate Aminotransferase, domain 1"/>
    <property type="match status" value="1"/>
</dbReference>
<name>A0ABS3YD90_9BACT</name>
<dbReference type="PANTHER" id="PTHR11986:SF79">
    <property type="entry name" value="ACETYLORNITHINE AMINOTRANSFERASE, MITOCHONDRIAL"/>
    <property type="match status" value="1"/>
</dbReference>
<dbReference type="InterPro" id="IPR015422">
    <property type="entry name" value="PyrdxlP-dep_Trfase_small"/>
</dbReference>
<organism evidence="6 7">
    <name type="scientific">Chitinophaga chungangae</name>
    <dbReference type="NCBI Taxonomy" id="2821488"/>
    <lineage>
        <taxon>Bacteria</taxon>
        <taxon>Pseudomonadati</taxon>
        <taxon>Bacteroidota</taxon>
        <taxon>Chitinophagia</taxon>
        <taxon>Chitinophagales</taxon>
        <taxon>Chitinophagaceae</taxon>
        <taxon>Chitinophaga</taxon>
    </lineage>
</organism>
<dbReference type="Gene3D" id="3.40.640.10">
    <property type="entry name" value="Type I PLP-dependent aspartate aminotransferase-like (Major domain)"/>
    <property type="match status" value="1"/>
</dbReference>
<dbReference type="InterPro" id="IPR015421">
    <property type="entry name" value="PyrdxlP-dep_Trfase_major"/>
</dbReference>
<comment type="caution">
    <text evidence="6">The sequence shown here is derived from an EMBL/GenBank/DDBJ whole genome shotgun (WGS) entry which is preliminary data.</text>
</comment>
<gene>
    <name evidence="6" type="ORF">J7I43_10435</name>
</gene>
<protein>
    <submittedName>
        <fullName evidence="6">Aspartate aminotransferase family protein</fullName>
    </submittedName>
</protein>
<proteinExistence type="inferred from homology"/>
<dbReference type="InterPro" id="IPR050103">
    <property type="entry name" value="Class-III_PLP-dep_AT"/>
</dbReference>
<dbReference type="SUPFAM" id="SSF53383">
    <property type="entry name" value="PLP-dependent transferases"/>
    <property type="match status" value="1"/>
</dbReference>
<evidence type="ECO:0000256" key="2">
    <source>
        <dbReference type="ARBA" id="ARBA00022576"/>
    </source>
</evidence>
<dbReference type="Proteomes" id="UP000679126">
    <property type="component" value="Unassembled WGS sequence"/>
</dbReference>
<evidence type="ECO:0000256" key="5">
    <source>
        <dbReference type="RuleBase" id="RU003560"/>
    </source>
</evidence>
<comment type="cofactor">
    <cofactor evidence="1">
        <name>pyridoxal 5'-phosphate</name>
        <dbReference type="ChEBI" id="CHEBI:597326"/>
    </cofactor>
</comment>
<dbReference type="PANTHER" id="PTHR11986">
    <property type="entry name" value="AMINOTRANSFERASE CLASS III"/>
    <property type="match status" value="1"/>
</dbReference>
<evidence type="ECO:0000256" key="4">
    <source>
        <dbReference type="ARBA" id="ARBA00022898"/>
    </source>
</evidence>
<comment type="similarity">
    <text evidence="5">Belongs to the class-III pyridoxal-phosphate-dependent aminotransferase family.</text>
</comment>
<dbReference type="GO" id="GO:0008483">
    <property type="term" value="F:transaminase activity"/>
    <property type="evidence" value="ECO:0007669"/>
    <property type="project" value="UniProtKB-KW"/>
</dbReference>
<evidence type="ECO:0000256" key="3">
    <source>
        <dbReference type="ARBA" id="ARBA00022679"/>
    </source>
</evidence>
<dbReference type="InterPro" id="IPR005814">
    <property type="entry name" value="Aminotrans_3"/>
</dbReference>